<dbReference type="GO" id="GO:0005886">
    <property type="term" value="C:plasma membrane"/>
    <property type="evidence" value="ECO:0007669"/>
    <property type="project" value="UniProtKB-SubCell"/>
</dbReference>
<keyword evidence="6" id="KW-0808">Transferase</keyword>
<keyword evidence="5" id="KW-0597">Phosphoprotein</keyword>
<dbReference type="InterPro" id="IPR050398">
    <property type="entry name" value="HssS/ArlS-like"/>
</dbReference>
<dbReference type="EC" id="2.7.13.3" evidence="3"/>
<evidence type="ECO:0000313" key="18">
    <source>
        <dbReference type="Proteomes" id="UP000461162"/>
    </source>
</evidence>
<dbReference type="SUPFAM" id="SSF55874">
    <property type="entry name" value="ATPase domain of HSP90 chaperone/DNA topoisomerase II/histidine kinase"/>
    <property type="match status" value="1"/>
</dbReference>
<dbReference type="PANTHER" id="PTHR45528">
    <property type="entry name" value="SENSOR HISTIDINE KINASE CPXA"/>
    <property type="match status" value="1"/>
</dbReference>
<dbReference type="Gene3D" id="6.10.340.10">
    <property type="match status" value="1"/>
</dbReference>
<dbReference type="InterPro" id="IPR003660">
    <property type="entry name" value="HAMP_dom"/>
</dbReference>
<keyword evidence="8" id="KW-0547">Nucleotide-binding</keyword>
<dbReference type="PROSITE" id="PS50109">
    <property type="entry name" value="HIS_KIN"/>
    <property type="match status" value="1"/>
</dbReference>
<evidence type="ECO:0000256" key="13">
    <source>
        <dbReference type="ARBA" id="ARBA00023136"/>
    </source>
</evidence>
<keyword evidence="9" id="KW-0418">Kinase</keyword>
<evidence type="ECO:0000256" key="1">
    <source>
        <dbReference type="ARBA" id="ARBA00000085"/>
    </source>
</evidence>
<dbReference type="Proteomes" id="UP000461162">
    <property type="component" value="Unassembled WGS sequence"/>
</dbReference>
<evidence type="ECO:0000256" key="7">
    <source>
        <dbReference type="ARBA" id="ARBA00022692"/>
    </source>
</evidence>
<keyword evidence="11 14" id="KW-1133">Transmembrane helix</keyword>
<gene>
    <name evidence="17" type="ORF">GKC30_03870</name>
</gene>
<evidence type="ECO:0000256" key="4">
    <source>
        <dbReference type="ARBA" id="ARBA00022475"/>
    </source>
</evidence>
<dbReference type="SMART" id="SM00304">
    <property type="entry name" value="HAMP"/>
    <property type="match status" value="1"/>
</dbReference>
<dbReference type="SMART" id="SM00388">
    <property type="entry name" value="HisKA"/>
    <property type="match status" value="1"/>
</dbReference>
<keyword evidence="7 14" id="KW-0812">Transmembrane</keyword>
<dbReference type="InterPro" id="IPR005467">
    <property type="entry name" value="His_kinase_dom"/>
</dbReference>
<dbReference type="RefSeq" id="WP_155932424.1">
    <property type="nucleotide sequence ID" value="NZ_WODC01000002.1"/>
</dbReference>
<feature type="domain" description="HAMP" evidence="16">
    <location>
        <begin position="178"/>
        <end position="231"/>
    </location>
</feature>
<organism evidence="17 18">
    <name type="scientific">Pseudodesulfovibrio alkaliphilus</name>
    <dbReference type="NCBI Taxonomy" id="2661613"/>
    <lineage>
        <taxon>Bacteria</taxon>
        <taxon>Pseudomonadati</taxon>
        <taxon>Thermodesulfobacteriota</taxon>
        <taxon>Desulfovibrionia</taxon>
        <taxon>Desulfovibrionales</taxon>
        <taxon>Desulfovibrionaceae</taxon>
    </lineage>
</organism>
<feature type="transmembrane region" description="Helical" evidence="14">
    <location>
        <begin position="154"/>
        <end position="174"/>
    </location>
</feature>
<dbReference type="InterPro" id="IPR036097">
    <property type="entry name" value="HisK_dim/P_sf"/>
</dbReference>
<evidence type="ECO:0000256" key="2">
    <source>
        <dbReference type="ARBA" id="ARBA00004651"/>
    </source>
</evidence>
<evidence type="ECO:0000259" key="15">
    <source>
        <dbReference type="PROSITE" id="PS50109"/>
    </source>
</evidence>
<dbReference type="AlphaFoldDB" id="A0A7K1KL14"/>
<dbReference type="CDD" id="cd06225">
    <property type="entry name" value="HAMP"/>
    <property type="match status" value="1"/>
</dbReference>
<dbReference type="Gene3D" id="1.10.287.130">
    <property type="match status" value="1"/>
</dbReference>
<name>A0A7K1KL14_9BACT</name>
<evidence type="ECO:0000256" key="5">
    <source>
        <dbReference type="ARBA" id="ARBA00022553"/>
    </source>
</evidence>
<dbReference type="InterPro" id="IPR003661">
    <property type="entry name" value="HisK_dim/P_dom"/>
</dbReference>
<accession>A0A7K1KL14</accession>
<evidence type="ECO:0000256" key="10">
    <source>
        <dbReference type="ARBA" id="ARBA00022840"/>
    </source>
</evidence>
<dbReference type="GO" id="GO:0005524">
    <property type="term" value="F:ATP binding"/>
    <property type="evidence" value="ECO:0007669"/>
    <property type="project" value="UniProtKB-KW"/>
</dbReference>
<dbReference type="CDD" id="cd00082">
    <property type="entry name" value="HisKA"/>
    <property type="match status" value="1"/>
</dbReference>
<dbReference type="Pfam" id="PF02518">
    <property type="entry name" value="HATPase_c"/>
    <property type="match status" value="1"/>
</dbReference>
<sequence>MRGEAFTPLGRKLVWAILGTTLLALALALALNFLFAIHAQQQDAARRAHSLTSLLATSLAAAVDFDDQAAARENLDSLALIPQVNGAAVYVNGNTLFAAYGEPPPPPRGTSPQNRIEVTFARLEVTQDVPSASPGSRLVLTVSLADQWAAIGRALLIALAILAVVFVICIRVAIRFRKQLTDPLAELGRTVADIARRRDYSRRAEYRSDDEIGMLVAGFNAMLERIENRDAELRRHREYLEQMVAERTRQLERNNFKLMAEMRRRTKAEMIREEVERINRHDLKSSLSLIIGYPELLLAEGGLTEPQARNIRRIRAAGYRMLDMIRNHLDMFKMEHNLYSLRRSPVDMVETLCSLEEEFSPLLGSSGVLLNMKIDGVEVVGLERFDILGEEPLLRAMLRNLIQNAIEASRKGDTVLVRLEDGPRRQVSVYNPTPVPPEVRHRIFEKYVTHGKENGTGLGTYFAALIARTHGANITMHTDNESGTLMTVTFRHHPETGTA</sequence>
<keyword evidence="13 14" id="KW-0472">Membrane</keyword>
<comment type="subcellular location">
    <subcellularLocation>
        <location evidence="2">Cell membrane</location>
        <topology evidence="2">Multi-pass membrane protein</topology>
    </subcellularLocation>
</comment>
<evidence type="ECO:0000256" key="8">
    <source>
        <dbReference type="ARBA" id="ARBA00022741"/>
    </source>
</evidence>
<reference evidence="17 18" key="1">
    <citation type="submission" date="2019-11" db="EMBL/GenBank/DDBJ databases">
        <title>Pseudodesulfovibrio alkaliphilus, sp. nov., an alkaliphilic sulfate-reducing bacteria from mud volcano of Taman peninsula, Russia.</title>
        <authorList>
            <person name="Frolova A."/>
            <person name="Merkel A.Y."/>
            <person name="Slobodkin A.I."/>
        </authorList>
    </citation>
    <scope>NUCLEOTIDE SEQUENCE [LARGE SCALE GENOMIC DNA]</scope>
    <source>
        <strain evidence="17 18">F-1</strain>
    </source>
</reference>
<protein>
    <recommendedName>
        <fullName evidence="3">histidine kinase</fullName>
        <ecNumber evidence="3">2.7.13.3</ecNumber>
    </recommendedName>
</protein>
<dbReference type="CDD" id="cd00075">
    <property type="entry name" value="HATPase"/>
    <property type="match status" value="1"/>
</dbReference>
<evidence type="ECO:0000256" key="9">
    <source>
        <dbReference type="ARBA" id="ARBA00022777"/>
    </source>
</evidence>
<evidence type="ECO:0000256" key="3">
    <source>
        <dbReference type="ARBA" id="ARBA00012438"/>
    </source>
</evidence>
<comment type="catalytic activity">
    <reaction evidence="1">
        <text>ATP + protein L-histidine = ADP + protein N-phospho-L-histidine.</text>
        <dbReference type="EC" id="2.7.13.3"/>
    </reaction>
</comment>
<feature type="domain" description="Histidine kinase" evidence="15">
    <location>
        <begin position="278"/>
        <end position="494"/>
    </location>
</feature>
<evidence type="ECO:0000256" key="11">
    <source>
        <dbReference type="ARBA" id="ARBA00022989"/>
    </source>
</evidence>
<evidence type="ECO:0000259" key="16">
    <source>
        <dbReference type="PROSITE" id="PS50885"/>
    </source>
</evidence>
<dbReference type="Pfam" id="PF00672">
    <property type="entry name" value="HAMP"/>
    <property type="match status" value="1"/>
</dbReference>
<feature type="transmembrane region" description="Helical" evidence="14">
    <location>
        <begin position="13"/>
        <end position="37"/>
    </location>
</feature>
<dbReference type="GO" id="GO:0000155">
    <property type="term" value="F:phosphorelay sensor kinase activity"/>
    <property type="evidence" value="ECO:0007669"/>
    <property type="project" value="InterPro"/>
</dbReference>
<dbReference type="PROSITE" id="PS50885">
    <property type="entry name" value="HAMP"/>
    <property type="match status" value="1"/>
</dbReference>
<dbReference type="InterPro" id="IPR003594">
    <property type="entry name" value="HATPase_dom"/>
</dbReference>
<dbReference type="Pfam" id="PF17152">
    <property type="entry name" value="CHASE8"/>
    <property type="match status" value="1"/>
</dbReference>
<dbReference type="SUPFAM" id="SSF158472">
    <property type="entry name" value="HAMP domain-like"/>
    <property type="match status" value="1"/>
</dbReference>
<keyword evidence="12" id="KW-0902">Two-component regulatory system</keyword>
<dbReference type="Pfam" id="PF00512">
    <property type="entry name" value="HisKA"/>
    <property type="match status" value="1"/>
</dbReference>
<dbReference type="SMART" id="SM00387">
    <property type="entry name" value="HATPase_c"/>
    <property type="match status" value="1"/>
</dbReference>
<proteinExistence type="predicted"/>
<keyword evidence="4" id="KW-1003">Cell membrane</keyword>
<dbReference type="EMBL" id="WODC01000002">
    <property type="protein sequence ID" value="MUM76769.1"/>
    <property type="molecule type" value="Genomic_DNA"/>
</dbReference>
<dbReference type="InterPro" id="IPR036890">
    <property type="entry name" value="HATPase_C_sf"/>
</dbReference>
<dbReference type="Gene3D" id="3.30.565.10">
    <property type="entry name" value="Histidine kinase-like ATPase, C-terminal domain"/>
    <property type="match status" value="1"/>
</dbReference>
<evidence type="ECO:0000313" key="17">
    <source>
        <dbReference type="EMBL" id="MUM76769.1"/>
    </source>
</evidence>
<evidence type="ECO:0000256" key="12">
    <source>
        <dbReference type="ARBA" id="ARBA00023012"/>
    </source>
</evidence>
<dbReference type="PANTHER" id="PTHR45528:SF1">
    <property type="entry name" value="SENSOR HISTIDINE KINASE CPXA"/>
    <property type="match status" value="1"/>
</dbReference>
<keyword evidence="10" id="KW-0067">ATP-binding</keyword>
<comment type="caution">
    <text evidence="17">The sequence shown here is derived from an EMBL/GenBank/DDBJ whole genome shotgun (WGS) entry which is preliminary data.</text>
</comment>
<dbReference type="InterPro" id="IPR033417">
    <property type="entry name" value="CHASE8"/>
</dbReference>
<dbReference type="SUPFAM" id="SSF47384">
    <property type="entry name" value="Homodimeric domain of signal transducing histidine kinase"/>
    <property type="match status" value="1"/>
</dbReference>
<evidence type="ECO:0000256" key="14">
    <source>
        <dbReference type="SAM" id="Phobius"/>
    </source>
</evidence>
<keyword evidence="18" id="KW-1185">Reference proteome</keyword>
<evidence type="ECO:0000256" key="6">
    <source>
        <dbReference type="ARBA" id="ARBA00022679"/>
    </source>
</evidence>